<reference evidence="12" key="2">
    <citation type="submission" date="2022-08" db="UniProtKB">
        <authorList>
            <consortium name="EnsemblMetazoa"/>
        </authorList>
    </citation>
    <scope>IDENTIFICATION</scope>
    <source>
        <strain evidence="12">STECLA/ALBI9_A</strain>
    </source>
</reference>
<dbReference type="SUPFAM" id="SSF49599">
    <property type="entry name" value="TRAF domain-like"/>
    <property type="match status" value="1"/>
</dbReference>
<dbReference type="PROSITE" id="PS51081">
    <property type="entry name" value="ZF_SIAH"/>
    <property type="match status" value="1"/>
</dbReference>
<keyword evidence="13" id="KW-1185">Reference proteome</keyword>
<dbReference type="PANTHER" id="PTHR45877">
    <property type="entry name" value="E3 UBIQUITIN-PROTEIN LIGASE SIAH2"/>
    <property type="match status" value="1"/>
</dbReference>
<sequence>MDADELTVARLDREEEKEEEQKEEQKEEEEEEDSSPSIRSSERSSCANSECRKSAVYVYGGGEAGAGPFTITLKHYDSLVSEVKCPGCAEPMDGAISLCATGHSLCRGCRHKCAQCPLCGGQFTELRNYTLEAIASKVQFPCGNAARGCTVRLPLQLLRWHRERCGYKLIECFMGKVWDGCGWQGCERDWLAHCVRGHPAQVYDTATLDELRWDYGAEVAPEGPRNRTQLQLVVAYYLARAYGEAFNLYQVFDPDSRTVLWTVICATKEPKVAARFAFELELYSPVDSWKLLVQRFPCHSELDPDFLKEGHCARLALAEAIRFMAPDKVLHYRVRILEVGPSRCQSLATISAPHSAPLPPSSPSADYSCTSIEHVNLKAVPAGNIIIRKQPSTGQHHDDDDHDDDEVFLAAGNAAQQESTPTPLLYRRGSGSQEERQDSPVPEKPARVTFDQLQQQQQQQLNDALSHQLVRVRLVEQEQPVRARLVEPGTERIGSAGSCESLSKQPAAGGSKPASGLSRFYNVTMYKAAKYLEKKSQHRVS</sequence>
<evidence type="ECO:0000313" key="12">
    <source>
        <dbReference type="EnsemblMetazoa" id="AALB006495-PA"/>
    </source>
</evidence>
<dbReference type="PANTHER" id="PTHR45877:SF3">
    <property type="entry name" value="E3 UBIQUITIN-PROTEIN LIGASE"/>
    <property type="match status" value="1"/>
</dbReference>
<dbReference type="OrthoDB" id="269919at2759"/>
<dbReference type="GeneID" id="118458598"/>
<keyword evidence="9" id="KW-0862">Zinc</keyword>
<keyword evidence="6" id="KW-0479">Metal-binding</keyword>
<dbReference type="KEGG" id="aali:118458598"/>
<evidence type="ECO:0000256" key="3">
    <source>
        <dbReference type="ARBA" id="ARBA00009119"/>
    </source>
</evidence>
<evidence type="ECO:0000256" key="10">
    <source>
        <dbReference type="SAM" id="MobiDB-lite"/>
    </source>
</evidence>
<dbReference type="GO" id="GO:0061630">
    <property type="term" value="F:ubiquitin protein ligase activity"/>
    <property type="evidence" value="ECO:0007669"/>
    <property type="project" value="UniProtKB-EC"/>
</dbReference>
<dbReference type="InterPro" id="IPR004162">
    <property type="entry name" value="SINA-like_animal"/>
</dbReference>
<reference evidence="12 13" key="1">
    <citation type="journal article" date="2017" name="G3 (Bethesda)">
        <title>The Physical Genome Mapping of Anopheles albimanus Corrected Scaffold Misassemblies and Identified Interarm Rearrangements in Genus Anopheles.</title>
        <authorList>
            <person name="Artemov G.N."/>
            <person name="Peery A.N."/>
            <person name="Jiang X."/>
            <person name="Tu Z."/>
            <person name="Stegniy V.N."/>
            <person name="Sharakhova M.V."/>
            <person name="Sharakhov I.V."/>
        </authorList>
    </citation>
    <scope>NUCLEOTIDE SEQUENCE [LARGE SCALE GENOMIC DNA]</scope>
    <source>
        <strain evidence="12 13">ALBI9_A</strain>
    </source>
</reference>
<dbReference type="STRING" id="7167.A0A182FJ00"/>
<evidence type="ECO:0000256" key="5">
    <source>
        <dbReference type="ARBA" id="ARBA00022679"/>
    </source>
</evidence>
<keyword evidence="8" id="KW-0833">Ubl conjugation pathway</keyword>
<organism evidence="12 13">
    <name type="scientific">Anopheles albimanus</name>
    <name type="common">New world malaria mosquito</name>
    <dbReference type="NCBI Taxonomy" id="7167"/>
    <lineage>
        <taxon>Eukaryota</taxon>
        <taxon>Metazoa</taxon>
        <taxon>Ecdysozoa</taxon>
        <taxon>Arthropoda</taxon>
        <taxon>Hexapoda</taxon>
        <taxon>Insecta</taxon>
        <taxon>Pterygota</taxon>
        <taxon>Neoptera</taxon>
        <taxon>Endopterygota</taxon>
        <taxon>Diptera</taxon>
        <taxon>Nematocera</taxon>
        <taxon>Culicoidea</taxon>
        <taxon>Culicidae</taxon>
        <taxon>Anophelinae</taxon>
        <taxon>Anopheles</taxon>
    </lineage>
</organism>
<dbReference type="AlphaFoldDB" id="A0A182FJ00"/>
<dbReference type="GO" id="GO:0008270">
    <property type="term" value="F:zinc ion binding"/>
    <property type="evidence" value="ECO:0007669"/>
    <property type="project" value="UniProtKB-KW"/>
</dbReference>
<accession>A0A182FJ00</accession>
<evidence type="ECO:0000256" key="6">
    <source>
        <dbReference type="ARBA" id="ARBA00022723"/>
    </source>
</evidence>
<dbReference type="EnsemblMetazoa" id="AALB006495-RA">
    <property type="protein sequence ID" value="AALB006495-PA"/>
    <property type="gene ID" value="AALB006495"/>
</dbReference>
<evidence type="ECO:0000313" key="13">
    <source>
        <dbReference type="Proteomes" id="UP000069272"/>
    </source>
</evidence>
<name>A0A182FJ00_ANOAL</name>
<dbReference type="VEuPathDB" id="VectorBase:AALB20_028072"/>
<feature type="domain" description="SIAH-type" evidence="11">
    <location>
        <begin position="137"/>
        <end position="199"/>
    </location>
</feature>
<protein>
    <recommendedName>
        <fullName evidence="4">RING-type E3 ubiquitin transferase</fullName>
        <ecNumber evidence="4">2.3.2.27</ecNumber>
    </recommendedName>
</protein>
<dbReference type="GO" id="GO:0043161">
    <property type="term" value="P:proteasome-mediated ubiquitin-dependent protein catabolic process"/>
    <property type="evidence" value="ECO:0007669"/>
    <property type="project" value="TreeGrafter"/>
</dbReference>
<dbReference type="GO" id="GO:0031624">
    <property type="term" value="F:ubiquitin conjugating enzyme binding"/>
    <property type="evidence" value="ECO:0007669"/>
    <property type="project" value="TreeGrafter"/>
</dbReference>
<dbReference type="RefSeq" id="XP_035777169.1">
    <property type="nucleotide sequence ID" value="XM_035921276.1"/>
</dbReference>
<comment type="pathway">
    <text evidence="2">Protein modification; protein ubiquitination.</text>
</comment>
<dbReference type="EC" id="2.3.2.27" evidence="4"/>
<dbReference type="InterPro" id="IPR013010">
    <property type="entry name" value="Znf_SIAH"/>
</dbReference>
<evidence type="ECO:0000256" key="4">
    <source>
        <dbReference type="ARBA" id="ARBA00012483"/>
    </source>
</evidence>
<dbReference type="GO" id="GO:0005737">
    <property type="term" value="C:cytoplasm"/>
    <property type="evidence" value="ECO:0007669"/>
    <property type="project" value="TreeGrafter"/>
</dbReference>
<feature type="compositionally biased region" description="Basic and acidic residues" evidence="10">
    <location>
        <begin position="10"/>
        <end position="25"/>
    </location>
</feature>
<dbReference type="Gene3D" id="3.30.40.10">
    <property type="entry name" value="Zinc/RING finger domain, C3HC4 (zinc finger)"/>
    <property type="match status" value="2"/>
</dbReference>
<proteinExistence type="inferred from homology"/>
<comment type="similarity">
    <text evidence="3">Belongs to the SINA (Seven in absentia) family.</text>
</comment>
<evidence type="ECO:0000256" key="2">
    <source>
        <dbReference type="ARBA" id="ARBA00004906"/>
    </source>
</evidence>
<feature type="region of interest" description="Disordered" evidence="10">
    <location>
        <begin position="486"/>
        <end position="519"/>
    </location>
</feature>
<feature type="region of interest" description="Disordered" evidence="10">
    <location>
        <begin position="413"/>
        <end position="444"/>
    </location>
</feature>
<feature type="region of interest" description="Disordered" evidence="10">
    <location>
        <begin position="1"/>
        <end position="45"/>
    </location>
</feature>
<evidence type="ECO:0000256" key="8">
    <source>
        <dbReference type="ARBA" id="ARBA00022786"/>
    </source>
</evidence>
<dbReference type="VEuPathDB" id="VectorBase:AALB006495"/>
<evidence type="ECO:0000259" key="11">
    <source>
        <dbReference type="PROSITE" id="PS51081"/>
    </source>
</evidence>
<dbReference type="SUPFAM" id="SSF57850">
    <property type="entry name" value="RING/U-box"/>
    <property type="match status" value="1"/>
</dbReference>
<feature type="compositionally biased region" description="Low complexity" evidence="10">
    <location>
        <begin position="35"/>
        <end position="45"/>
    </location>
</feature>
<keyword evidence="5" id="KW-0808">Transferase</keyword>
<evidence type="ECO:0000256" key="1">
    <source>
        <dbReference type="ARBA" id="ARBA00000900"/>
    </source>
</evidence>
<dbReference type="InterPro" id="IPR049548">
    <property type="entry name" value="Sina-like_RING"/>
</dbReference>
<dbReference type="Proteomes" id="UP000069272">
    <property type="component" value="Chromosome X"/>
</dbReference>
<evidence type="ECO:0000256" key="9">
    <source>
        <dbReference type="ARBA" id="ARBA00022833"/>
    </source>
</evidence>
<dbReference type="Pfam" id="PF21362">
    <property type="entry name" value="Sina_RING"/>
    <property type="match status" value="1"/>
</dbReference>
<keyword evidence="7" id="KW-0863">Zinc-finger</keyword>
<dbReference type="InterPro" id="IPR013083">
    <property type="entry name" value="Znf_RING/FYVE/PHD"/>
</dbReference>
<comment type="catalytic activity">
    <reaction evidence="1">
        <text>S-ubiquitinyl-[E2 ubiquitin-conjugating enzyme]-L-cysteine + [acceptor protein]-L-lysine = [E2 ubiquitin-conjugating enzyme]-L-cysteine + N(6)-ubiquitinyl-[acceptor protein]-L-lysine.</text>
        <dbReference type="EC" id="2.3.2.27"/>
    </reaction>
</comment>
<evidence type="ECO:0000256" key="7">
    <source>
        <dbReference type="ARBA" id="ARBA00022771"/>
    </source>
</evidence>
<dbReference type="Pfam" id="PF21361">
    <property type="entry name" value="Sina_ZnF"/>
    <property type="match status" value="1"/>
</dbReference>